<comment type="caution">
    <text evidence="2">The sequence shown here is derived from an EMBL/GenBank/DDBJ whole genome shotgun (WGS) entry which is preliminary data.</text>
</comment>
<sequence length="181" mass="20676">MGEIGGMTRFGRYYTPVELELLQKKGKDKSHEANGIKAPVMEEDLNKFLGALKKNEYNLVEQLNKMPAQISILGLLLGSETHRNALAKVLNEAHVLSDITPENFQNMVGQLLRSGSHYLRPRRSTNARQGRNSRELPHDHQNPCEERIRDRKRTREDTIGDCKPNRTSTDHRYLGTRISSD</sequence>
<evidence type="ECO:0000313" key="2">
    <source>
        <dbReference type="EMBL" id="KAK9279523.1"/>
    </source>
</evidence>
<reference evidence="2 3" key="1">
    <citation type="journal article" date="2024" name="Plant J.">
        <title>Genome sequences and population genomics reveal climatic adaptation and genomic divergence between two closely related sweetgum species.</title>
        <authorList>
            <person name="Xu W.Q."/>
            <person name="Ren C.Q."/>
            <person name="Zhang X.Y."/>
            <person name="Comes H.P."/>
            <person name="Liu X.H."/>
            <person name="Li Y.G."/>
            <person name="Kettle C.J."/>
            <person name="Jalonen R."/>
            <person name="Gaisberger H."/>
            <person name="Ma Y.Z."/>
            <person name="Qiu Y.X."/>
        </authorList>
    </citation>
    <scope>NUCLEOTIDE SEQUENCE [LARGE SCALE GENOMIC DNA]</scope>
    <source>
        <strain evidence="2">Hangzhou</strain>
    </source>
</reference>
<proteinExistence type="predicted"/>
<name>A0AAP0RLJ5_LIQFO</name>
<dbReference type="EMBL" id="JBBPBK010000008">
    <property type="protein sequence ID" value="KAK9279523.1"/>
    <property type="molecule type" value="Genomic_DNA"/>
</dbReference>
<evidence type="ECO:0000313" key="3">
    <source>
        <dbReference type="Proteomes" id="UP001415857"/>
    </source>
</evidence>
<feature type="region of interest" description="Disordered" evidence="1">
    <location>
        <begin position="115"/>
        <end position="181"/>
    </location>
</feature>
<dbReference type="PANTHER" id="PTHR32108">
    <property type="entry name" value="DNA-DIRECTED RNA POLYMERASE SUBUNIT ALPHA"/>
    <property type="match status" value="1"/>
</dbReference>
<evidence type="ECO:0000256" key="1">
    <source>
        <dbReference type="SAM" id="MobiDB-lite"/>
    </source>
</evidence>
<keyword evidence="3" id="KW-1185">Reference proteome</keyword>
<dbReference type="PANTHER" id="PTHR32108:SF9">
    <property type="entry name" value="REVERSE TRANSCRIPTASE RNASE H-LIKE DOMAIN-CONTAINING PROTEIN"/>
    <property type="match status" value="1"/>
</dbReference>
<accession>A0AAP0RLJ5</accession>
<dbReference type="AlphaFoldDB" id="A0AAP0RLJ5"/>
<feature type="compositionally biased region" description="Basic and acidic residues" evidence="1">
    <location>
        <begin position="132"/>
        <end position="173"/>
    </location>
</feature>
<protein>
    <submittedName>
        <fullName evidence="2">Uncharacterized protein</fullName>
    </submittedName>
</protein>
<gene>
    <name evidence="2" type="ORF">L1049_013202</name>
</gene>
<dbReference type="Proteomes" id="UP001415857">
    <property type="component" value="Unassembled WGS sequence"/>
</dbReference>
<organism evidence="2 3">
    <name type="scientific">Liquidambar formosana</name>
    <name type="common">Formosan gum</name>
    <dbReference type="NCBI Taxonomy" id="63359"/>
    <lineage>
        <taxon>Eukaryota</taxon>
        <taxon>Viridiplantae</taxon>
        <taxon>Streptophyta</taxon>
        <taxon>Embryophyta</taxon>
        <taxon>Tracheophyta</taxon>
        <taxon>Spermatophyta</taxon>
        <taxon>Magnoliopsida</taxon>
        <taxon>eudicotyledons</taxon>
        <taxon>Gunneridae</taxon>
        <taxon>Pentapetalae</taxon>
        <taxon>Saxifragales</taxon>
        <taxon>Altingiaceae</taxon>
        <taxon>Liquidambar</taxon>
    </lineage>
</organism>